<dbReference type="RefSeq" id="WP_310331000.1">
    <property type="nucleotide sequence ID" value="NZ_JAVDXV010000007.1"/>
</dbReference>
<comment type="caution">
    <text evidence="2">The sequence shown here is derived from an EMBL/GenBank/DDBJ whole genome shotgun (WGS) entry which is preliminary data.</text>
</comment>
<accession>A0ABU2ABD7</accession>
<protein>
    <submittedName>
        <fullName evidence="2">Uncharacterized protein</fullName>
    </submittedName>
</protein>
<dbReference type="EMBL" id="JAVDXV010000007">
    <property type="protein sequence ID" value="MDR7334519.1"/>
    <property type="molecule type" value="Genomic_DNA"/>
</dbReference>
<keyword evidence="3" id="KW-1185">Reference proteome</keyword>
<organism evidence="2 3">
    <name type="scientific">Roseateles asaccharophilus</name>
    <dbReference type="NCBI Taxonomy" id="582607"/>
    <lineage>
        <taxon>Bacteria</taxon>
        <taxon>Pseudomonadati</taxon>
        <taxon>Pseudomonadota</taxon>
        <taxon>Betaproteobacteria</taxon>
        <taxon>Burkholderiales</taxon>
        <taxon>Sphaerotilaceae</taxon>
        <taxon>Roseateles</taxon>
    </lineage>
</organism>
<sequence>MNVIQRASLFLLPLLAAAAHAQSWQSGLLATNQKVSDNLLQPLSLGYGSYPIWKSNNPEIFRGTGWLMQVARNDATRGGRAYPLSGCHNAYLFHINKVGAGAYLHLIASNPNNATITVNAKGSMYTNAQKPLTGKGTGQSFFVAKDWLNGTFGTNFSGRSLGAFQGTEIAKASMANNNMADGRFEVCGSQPIYLYSVVTLSGSAQDAINATQGGPATGDIYSESTNAYGREAGVFDKSLVAGTTTVTLPASGNVHAGFSFNTSSKFNANLQEQTRPQIYRLPDSTSRSYGNYGHKYDVTLRLANGQATAKTVRVSFASSFTAGSDSPSFTFNSPATLNGAAVTLWTTPTQPRQVLGTYTVPAGGSTDVRLTTFIAGLGTANQQLVVEVL</sequence>
<proteinExistence type="predicted"/>
<feature type="signal peptide" evidence="1">
    <location>
        <begin position="1"/>
        <end position="21"/>
    </location>
</feature>
<keyword evidence="1" id="KW-0732">Signal</keyword>
<feature type="chain" id="PRO_5046117698" evidence="1">
    <location>
        <begin position="22"/>
        <end position="389"/>
    </location>
</feature>
<reference evidence="2 3" key="1">
    <citation type="submission" date="2023-07" db="EMBL/GenBank/DDBJ databases">
        <title>Sorghum-associated microbial communities from plants grown in Nebraska, USA.</title>
        <authorList>
            <person name="Schachtman D."/>
        </authorList>
    </citation>
    <scope>NUCLEOTIDE SEQUENCE [LARGE SCALE GENOMIC DNA]</scope>
    <source>
        <strain evidence="2 3">BE316</strain>
    </source>
</reference>
<dbReference type="Proteomes" id="UP001180825">
    <property type="component" value="Unassembled WGS sequence"/>
</dbReference>
<dbReference type="InterPro" id="IPR021801">
    <property type="entry name" value="DUF3370"/>
</dbReference>
<dbReference type="Pfam" id="PF11850">
    <property type="entry name" value="DUF3370"/>
    <property type="match status" value="1"/>
</dbReference>
<gene>
    <name evidence="2" type="ORF">J2X21_003675</name>
</gene>
<evidence type="ECO:0000256" key="1">
    <source>
        <dbReference type="SAM" id="SignalP"/>
    </source>
</evidence>
<evidence type="ECO:0000313" key="2">
    <source>
        <dbReference type="EMBL" id="MDR7334519.1"/>
    </source>
</evidence>
<name>A0ABU2ABD7_9BURK</name>
<evidence type="ECO:0000313" key="3">
    <source>
        <dbReference type="Proteomes" id="UP001180825"/>
    </source>
</evidence>